<evidence type="ECO:0008006" key="3">
    <source>
        <dbReference type="Google" id="ProtNLM"/>
    </source>
</evidence>
<gene>
    <name evidence="1" type="ORF">ACFOET_08635</name>
</gene>
<protein>
    <recommendedName>
        <fullName evidence="3">Amino acid ABC transporter substrate-binding protein</fullName>
    </recommendedName>
</protein>
<accession>A0ABV7JNL0</accession>
<sequence length="98" mass="11032">MLRKNITLITWILASLSQLGGCQNGSKLEKQGTKIIQIGPYAFDFPLNFEKRDFQGGFDSYVGVIESEHETVHFDYGFYANPLTANRSRVSSRGLVEI</sequence>
<keyword evidence="2" id="KW-1185">Reference proteome</keyword>
<dbReference type="Proteomes" id="UP001595526">
    <property type="component" value="Unassembled WGS sequence"/>
</dbReference>
<name>A0ABV7JNL0_9SPHI</name>
<dbReference type="RefSeq" id="WP_379021596.1">
    <property type="nucleotide sequence ID" value="NZ_JBHRTA010000028.1"/>
</dbReference>
<proteinExistence type="predicted"/>
<comment type="caution">
    <text evidence="1">The sequence shown here is derived from an EMBL/GenBank/DDBJ whole genome shotgun (WGS) entry which is preliminary data.</text>
</comment>
<organism evidence="1 2">
    <name type="scientific">Parapedobacter deserti</name>
    <dbReference type="NCBI Taxonomy" id="1912957"/>
    <lineage>
        <taxon>Bacteria</taxon>
        <taxon>Pseudomonadati</taxon>
        <taxon>Bacteroidota</taxon>
        <taxon>Sphingobacteriia</taxon>
        <taxon>Sphingobacteriales</taxon>
        <taxon>Sphingobacteriaceae</taxon>
        <taxon>Parapedobacter</taxon>
    </lineage>
</organism>
<evidence type="ECO:0000313" key="1">
    <source>
        <dbReference type="EMBL" id="MFC3197676.1"/>
    </source>
</evidence>
<reference evidence="2" key="1">
    <citation type="journal article" date="2019" name="Int. J. Syst. Evol. Microbiol.">
        <title>The Global Catalogue of Microorganisms (GCM) 10K type strain sequencing project: providing services to taxonomists for standard genome sequencing and annotation.</title>
        <authorList>
            <consortium name="The Broad Institute Genomics Platform"/>
            <consortium name="The Broad Institute Genome Sequencing Center for Infectious Disease"/>
            <person name="Wu L."/>
            <person name="Ma J."/>
        </authorList>
    </citation>
    <scope>NUCLEOTIDE SEQUENCE [LARGE SCALE GENOMIC DNA]</scope>
    <source>
        <strain evidence="2">KCTC 52416</strain>
    </source>
</reference>
<dbReference type="EMBL" id="JBHRTA010000028">
    <property type="protein sequence ID" value="MFC3197676.1"/>
    <property type="molecule type" value="Genomic_DNA"/>
</dbReference>
<evidence type="ECO:0000313" key="2">
    <source>
        <dbReference type="Proteomes" id="UP001595526"/>
    </source>
</evidence>